<dbReference type="RefSeq" id="WP_337310570.1">
    <property type="nucleotide sequence ID" value="NZ_JAEKNS010000067.1"/>
</dbReference>
<keyword evidence="4" id="KW-0808">Transferase</keyword>
<dbReference type="Proteomes" id="UP000606991">
    <property type="component" value="Unassembled WGS sequence"/>
</dbReference>
<dbReference type="AlphaFoldDB" id="A0A934K219"/>
<evidence type="ECO:0000259" key="3">
    <source>
        <dbReference type="SMART" id="SM00563"/>
    </source>
</evidence>
<feature type="compositionally biased region" description="Basic and acidic residues" evidence="1">
    <location>
        <begin position="346"/>
        <end position="356"/>
    </location>
</feature>
<dbReference type="InterPro" id="IPR002123">
    <property type="entry name" value="Plipid/glycerol_acylTrfase"/>
</dbReference>
<evidence type="ECO:0000313" key="5">
    <source>
        <dbReference type="Proteomes" id="UP000606991"/>
    </source>
</evidence>
<reference evidence="4 5" key="1">
    <citation type="submission" date="2020-10" db="EMBL/GenBank/DDBJ databases">
        <title>Ca. Dormibacterota MAGs.</title>
        <authorList>
            <person name="Montgomery K."/>
        </authorList>
    </citation>
    <scope>NUCLEOTIDE SEQUENCE [LARGE SCALE GENOMIC DNA]</scope>
    <source>
        <strain evidence="4">SC8812_S17_18</strain>
    </source>
</reference>
<comment type="caution">
    <text evidence="4">The sequence shown here is derived from an EMBL/GenBank/DDBJ whole genome shotgun (WGS) entry which is preliminary data.</text>
</comment>
<accession>A0A934K219</accession>
<keyword evidence="2" id="KW-1133">Transmembrane helix</keyword>
<dbReference type="GO" id="GO:0012505">
    <property type="term" value="C:endomembrane system"/>
    <property type="evidence" value="ECO:0007669"/>
    <property type="project" value="TreeGrafter"/>
</dbReference>
<dbReference type="Pfam" id="PF01553">
    <property type="entry name" value="Acyltransferase"/>
    <property type="match status" value="1"/>
</dbReference>
<keyword evidence="4" id="KW-0012">Acyltransferase</keyword>
<keyword evidence="2" id="KW-0472">Membrane</keyword>
<dbReference type="GO" id="GO:0003841">
    <property type="term" value="F:1-acylglycerol-3-phosphate O-acyltransferase activity"/>
    <property type="evidence" value="ECO:0007669"/>
    <property type="project" value="TreeGrafter"/>
</dbReference>
<evidence type="ECO:0000256" key="1">
    <source>
        <dbReference type="SAM" id="MobiDB-lite"/>
    </source>
</evidence>
<keyword evidence="2" id="KW-0812">Transmembrane</keyword>
<sequence length="356" mass="39834">MRIPPRLVRRLLRDPAFVALTLVVTLLSPLLLVIAALASPFVAGRWRPLRVAAFTIIWMQHEVAGVIACTVLWIGALGQVGTPAMQRQHYRLMRWFLRSARRWGERLLHVTVHIDDDGTAGRVLAANDGPLLVLSRHSGPGDTFYLVDMLLDRYGREPRIVMKEILKLDPVIDLVESRVPNYFVPPRQRRRDGAWQESIGELAHGMGPRGALLLFPEGGNFTEERRRRRLLRLLRRGRRREAARAATLHHVIAPEPGGALTALAAAEDADVILVAHGGLSGLGDGGGLFRRAPIDQVFRVHLWYIGRAEIPNGDQAQQRWLLDCWQRLDEWVAADQASGASEEQGGDQREGSRAHE</sequence>
<evidence type="ECO:0000313" key="4">
    <source>
        <dbReference type="EMBL" id="MBJ7594405.1"/>
    </source>
</evidence>
<dbReference type="PANTHER" id="PTHR10983:SF24">
    <property type="entry name" value="1-ACYLGLYCEROL-3-PHOSPHATE O-ACYLTRANSFERASE 3, ISOFORM E-RELATED"/>
    <property type="match status" value="1"/>
</dbReference>
<dbReference type="SMART" id="SM00563">
    <property type="entry name" value="PlsC"/>
    <property type="match status" value="1"/>
</dbReference>
<organism evidence="4 5">
    <name type="scientific">Candidatus Aeolococcus gillhamiae</name>
    <dbReference type="NCBI Taxonomy" id="3127015"/>
    <lineage>
        <taxon>Bacteria</taxon>
        <taxon>Bacillati</taxon>
        <taxon>Candidatus Dormiibacterota</taxon>
        <taxon>Candidatus Dormibacteria</taxon>
        <taxon>Candidatus Aeolococcales</taxon>
        <taxon>Candidatus Aeolococcaceae</taxon>
        <taxon>Candidatus Aeolococcus</taxon>
    </lineage>
</organism>
<feature type="transmembrane region" description="Helical" evidence="2">
    <location>
        <begin position="16"/>
        <end position="43"/>
    </location>
</feature>
<dbReference type="PANTHER" id="PTHR10983">
    <property type="entry name" value="1-ACYLGLYCEROL-3-PHOSPHATE ACYLTRANSFERASE-RELATED"/>
    <property type="match status" value="1"/>
</dbReference>
<dbReference type="EMBL" id="JAEKNS010000067">
    <property type="protein sequence ID" value="MBJ7594405.1"/>
    <property type="molecule type" value="Genomic_DNA"/>
</dbReference>
<feature type="domain" description="Phospholipid/glycerol acyltransferase" evidence="3">
    <location>
        <begin position="131"/>
        <end position="279"/>
    </location>
</feature>
<evidence type="ECO:0000256" key="2">
    <source>
        <dbReference type="SAM" id="Phobius"/>
    </source>
</evidence>
<name>A0A934K219_9BACT</name>
<gene>
    <name evidence="4" type="ORF">JF886_05990</name>
</gene>
<proteinExistence type="predicted"/>
<protein>
    <submittedName>
        <fullName evidence="4">1-acyl-sn-glycerol-3-phosphate acyltransferase</fullName>
    </submittedName>
</protein>
<feature type="region of interest" description="Disordered" evidence="1">
    <location>
        <begin position="335"/>
        <end position="356"/>
    </location>
</feature>
<feature type="transmembrane region" description="Helical" evidence="2">
    <location>
        <begin position="63"/>
        <end position="85"/>
    </location>
</feature>